<dbReference type="Gene3D" id="3.20.20.140">
    <property type="entry name" value="Metal-dependent hydrolases"/>
    <property type="match status" value="1"/>
</dbReference>
<evidence type="ECO:0000313" key="3">
    <source>
        <dbReference type="Proteomes" id="UP000799750"/>
    </source>
</evidence>
<name>A0A6A6RES7_9PEZI</name>
<dbReference type="OrthoDB" id="413993at2759"/>
<dbReference type="Proteomes" id="UP000799750">
    <property type="component" value="Unassembled WGS sequence"/>
</dbReference>
<evidence type="ECO:0000256" key="1">
    <source>
        <dbReference type="SAM" id="MobiDB-lite"/>
    </source>
</evidence>
<dbReference type="SUPFAM" id="SSF51556">
    <property type="entry name" value="Metallo-dependent hydrolases"/>
    <property type="match status" value="1"/>
</dbReference>
<reference evidence="2" key="1">
    <citation type="journal article" date="2020" name="Stud. Mycol.">
        <title>101 Dothideomycetes genomes: a test case for predicting lifestyles and emergence of pathogens.</title>
        <authorList>
            <person name="Haridas S."/>
            <person name="Albert R."/>
            <person name="Binder M."/>
            <person name="Bloem J."/>
            <person name="Labutti K."/>
            <person name="Salamov A."/>
            <person name="Andreopoulos B."/>
            <person name="Baker S."/>
            <person name="Barry K."/>
            <person name="Bills G."/>
            <person name="Bluhm B."/>
            <person name="Cannon C."/>
            <person name="Castanera R."/>
            <person name="Culley D."/>
            <person name="Daum C."/>
            <person name="Ezra D."/>
            <person name="Gonzalez J."/>
            <person name="Henrissat B."/>
            <person name="Kuo A."/>
            <person name="Liang C."/>
            <person name="Lipzen A."/>
            <person name="Lutzoni F."/>
            <person name="Magnuson J."/>
            <person name="Mondo S."/>
            <person name="Nolan M."/>
            <person name="Ohm R."/>
            <person name="Pangilinan J."/>
            <person name="Park H.-J."/>
            <person name="Ramirez L."/>
            <person name="Alfaro M."/>
            <person name="Sun H."/>
            <person name="Tritt A."/>
            <person name="Yoshinaga Y."/>
            <person name="Zwiers L.-H."/>
            <person name="Turgeon B."/>
            <person name="Goodwin S."/>
            <person name="Spatafora J."/>
            <person name="Crous P."/>
            <person name="Grigoriev I."/>
        </authorList>
    </citation>
    <scope>NUCLEOTIDE SEQUENCE</scope>
    <source>
        <strain evidence="2">CBS 269.34</strain>
    </source>
</reference>
<dbReference type="InterPro" id="IPR053044">
    <property type="entry name" value="Metallo-hydrolase/TatD-type"/>
</dbReference>
<dbReference type="InterPro" id="IPR032466">
    <property type="entry name" value="Metal_Hydrolase"/>
</dbReference>
<proteinExistence type="predicted"/>
<gene>
    <name evidence="2" type="ORF">BU16DRAFT_37154</name>
</gene>
<dbReference type="PANTHER" id="PTHR47345">
    <property type="entry name" value="CUT9-INTERACTING PROTEIN SCN1"/>
    <property type="match status" value="1"/>
</dbReference>
<dbReference type="Pfam" id="PF01026">
    <property type="entry name" value="TatD_DNase"/>
    <property type="match status" value="1"/>
</dbReference>
<dbReference type="EMBL" id="MU004181">
    <property type="protein sequence ID" value="KAF2503328.1"/>
    <property type="molecule type" value="Genomic_DNA"/>
</dbReference>
<organism evidence="2 3">
    <name type="scientific">Lophium mytilinum</name>
    <dbReference type="NCBI Taxonomy" id="390894"/>
    <lineage>
        <taxon>Eukaryota</taxon>
        <taxon>Fungi</taxon>
        <taxon>Dikarya</taxon>
        <taxon>Ascomycota</taxon>
        <taxon>Pezizomycotina</taxon>
        <taxon>Dothideomycetes</taxon>
        <taxon>Pleosporomycetidae</taxon>
        <taxon>Mytilinidiales</taxon>
        <taxon>Mytilinidiaceae</taxon>
        <taxon>Lophium</taxon>
    </lineage>
</organism>
<keyword evidence="3" id="KW-1185">Reference proteome</keyword>
<protein>
    <submittedName>
        <fullName evidence="2">Metallo-dependent hydrolase</fullName>
    </submittedName>
</protein>
<sequence length="404" mass="45877">MANTIEDEDSQPFPWQLGVYDAHCHPTDTMSTVSSIPEMKARVLTVMATRAEDQELVAQTADRFGVKSQNQGSWSQDECVVPCFGWHPWFTHQMFDVEDFGGKETLDQDSKILHYQTILSPKRDHLSEEERQRFASLPDPKPFSQFLEQTKRYLTRYPLALVGEIGLDRSFRIPETWIPGHDGKRDESLTPGGREGRKLSPYRVNIVHQKKLFKAQLQLAGELQRAVSVHGVQAHGVVFETLQETWKGYEKKVLSKREKKKQAEAAKSSTQQEVLDADEKQVSPKPFPPRICLHSYSGNPDAFKQYLNPAIPAEIYASFSTAINLSDKQDVSAPSALEQLIKMIPDDRILIESDLHVAGPRMDQHLEDMVRRLCGIKGWTLSDGVEQLGSNWRMFALGRMQDLS</sequence>
<feature type="region of interest" description="Disordered" evidence="1">
    <location>
        <begin position="260"/>
        <end position="282"/>
    </location>
</feature>
<dbReference type="PANTHER" id="PTHR47345:SF1">
    <property type="entry name" value="CUT9-INTERACTING PROTEIN SCN1"/>
    <property type="match status" value="1"/>
</dbReference>
<keyword evidence="2" id="KW-0378">Hydrolase</keyword>
<dbReference type="GO" id="GO:0016788">
    <property type="term" value="F:hydrolase activity, acting on ester bonds"/>
    <property type="evidence" value="ECO:0007669"/>
    <property type="project" value="InterPro"/>
</dbReference>
<dbReference type="InterPro" id="IPR001130">
    <property type="entry name" value="TatD-like"/>
</dbReference>
<dbReference type="AlphaFoldDB" id="A0A6A6RES7"/>
<evidence type="ECO:0000313" key="2">
    <source>
        <dbReference type="EMBL" id="KAF2503328.1"/>
    </source>
</evidence>
<accession>A0A6A6RES7</accession>